<sequence length="57" mass="6216">MTRTWKESYTGRKLDTRTTETSSSRSLTPRYVHLHSPSLSLAMLASSTAVPSSSSAV</sequence>
<feature type="region of interest" description="Disordered" evidence="1">
    <location>
        <begin position="1"/>
        <end position="28"/>
    </location>
</feature>
<reference evidence="2 3" key="1">
    <citation type="journal article" date="2015" name="Front. Microbiol.">
        <title>Genome sequence of the plant growth promoting endophytic yeast Rhodotorula graminis WP1.</title>
        <authorList>
            <person name="Firrincieli A."/>
            <person name="Otillar R."/>
            <person name="Salamov A."/>
            <person name="Schmutz J."/>
            <person name="Khan Z."/>
            <person name="Redman R.S."/>
            <person name="Fleck N.D."/>
            <person name="Lindquist E."/>
            <person name="Grigoriev I.V."/>
            <person name="Doty S.L."/>
        </authorList>
    </citation>
    <scope>NUCLEOTIDE SEQUENCE [LARGE SCALE GENOMIC DNA]</scope>
    <source>
        <strain evidence="2 3">WP1</strain>
    </source>
</reference>
<feature type="compositionally biased region" description="Basic and acidic residues" evidence="1">
    <location>
        <begin position="1"/>
        <end position="18"/>
    </location>
</feature>
<dbReference type="Proteomes" id="UP000053890">
    <property type="component" value="Unassembled WGS sequence"/>
</dbReference>
<organism evidence="2 3">
    <name type="scientific">Rhodotorula graminis (strain WP1)</name>
    <dbReference type="NCBI Taxonomy" id="578459"/>
    <lineage>
        <taxon>Eukaryota</taxon>
        <taxon>Fungi</taxon>
        <taxon>Dikarya</taxon>
        <taxon>Basidiomycota</taxon>
        <taxon>Pucciniomycotina</taxon>
        <taxon>Microbotryomycetes</taxon>
        <taxon>Sporidiobolales</taxon>
        <taxon>Sporidiobolaceae</taxon>
        <taxon>Rhodotorula</taxon>
    </lineage>
</organism>
<evidence type="ECO:0000313" key="3">
    <source>
        <dbReference type="Proteomes" id="UP000053890"/>
    </source>
</evidence>
<dbReference type="EMBL" id="KQ474083">
    <property type="protein sequence ID" value="KPV73450.1"/>
    <property type="molecule type" value="Genomic_DNA"/>
</dbReference>
<evidence type="ECO:0000313" key="2">
    <source>
        <dbReference type="EMBL" id="KPV73450.1"/>
    </source>
</evidence>
<name>A0A0P9F1G9_RHOGW</name>
<protein>
    <submittedName>
        <fullName evidence="2">Uncharacterized protein</fullName>
    </submittedName>
</protein>
<accession>A0A0P9F1G9</accession>
<dbReference type="OrthoDB" id="3026777at2759"/>
<dbReference type="AlphaFoldDB" id="A0A0P9F1G9"/>
<gene>
    <name evidence="2" type="ORF">RHOBADRAFT_65449</name>
</gene>
<keyword evidence="3" id="KW-1185">Reference proteome</keyword>
<dbReference type="GeneID" id="28979156"/>
<dbReference type="RefSeq" id="XP_018269499.1">
    <property type="nucleotide sequence ID" value="XM_018418709.1"/>
</dbReference>
<proteinExistence type="predicted"/>
<evidence type="ECO:0000256" key="1">
    <source>
        <dbReference type="SAM" id="MobiDB-lite"/>
    </source>
</evidence>